<dbReference type="EMBL" id="BTGU01000535">
    <property type="protein sequence ID" value="GMN68008.1"/>
    <property type="molecule type" value="Genomic_DNA"/>
</dbReference>
<dbReference type="Proteomes" id="UP001187192">
    <property type="component" value="Unassembled WGS sequence"/>
</dbReference>
<gene>
    <name evidence="2" type="ORF">TIFTF001_037069</name>
</gene>
<reference evidence="2" key="1">
    <citation type="submission" date="2023-07" db="EMBL/GenBank/DDBJ databases">
        <title>draft genome sequence of fig (Ficus carica).</title>
        <authorList>
            <person name="Takahashi T."/>
            <person name="Nishimura K."/>
        </authorList>
    </citation>
    <scope>NUCLEOTIDE SEQUENCE</scope>
</reference>
<sequence length="130" mass="14993">MVFRLLLHPMYRIKFINSEAATYYNDTVVLKSIVPERGLKPDAFHECQMLDNIEKRQWQTFTAHPQKASVPLVREFYANAKYSADHTTVVRGKPISFDRSTINNFTVSTISTMMSILNIPRQTLRLRGSA</sequence>
<dbReference type="Gramene" id="FCD_00029985-RA">
    <property type="protein sequence ID" value="FCD_00029985-RA:cds"/>
    <property type="gene ID" value="FCD_00029985"/>
</dbReference>
<evidence type="ECO:0000313" key="2">
    <source>
        <dbReference type="EMBL" id="GMN68008.1"/>
    </source>
</evidence>
<protein>
    <recommendedName>
        <fullName evidence="1">Putative plant transposon protein domain-containing protein</fullName>
    </recommendedName>
</protein>
<dbReference type="AlphaFoldDB" id="A0AA88E6F4"/>
<feature type="domain" description="Putative plant transposon protein" evidence="1">
    <location>
        <begin position="54"/>
        <end position="106"/>
    </location>
</feature>
<dbReference type="Pfam" id="PF20167">
    <property type="entry name" value="Transposase_32"/>
    <property type="match status" value="1"/>
</dbReference>
<evidence type="ECO:0000313" key="3">
    <source>
        <dbReference type="Proteomes" id="UP001187192"/>
    </source>
</evidence>
<evidence type="ECO:0000259" key="1">
    <source>
        <dbReference type="Pfam" id="PF20167"/>
    </source>
</evidence>
<comment type="caution">
    <text evidence="2">The sequence shown here is derived from an EMBL/GenBank/DDBJ whole genome shotgun (WGS) entry which is preliminary data.</text>
</comment>
<dbReference type="InterPro" id="IPR046796">
    <property type="entry name" value="Transposase_32_dom"/>
</dbReference>
<keyword evidence="3" id="KW-1185">Reference proteome</keyword>
<name>A0AA88E6F4_FICCA</name>
<accession>A0AA88E6F4</accession>
<proteinExistence type="predicted"/>
<organism evidence="2 3">
    <name type="scientific">Ficus carica</name>
    <name type="common">Common fig</name>
    <dbReference type="NCBI Taxonomy" id="3494"/>
    <lineage>
        <taxon>Eukaryota</taxon>
        <taxon>Viridiplantae</taxon>
        <taxon>Streptophyta</taxon>
        <taxon>Embryophyta</taxon>
        <taxon>Tracheophyta</taxon>
        <taxon>Spermatophyta</taxon>
        <taxon>Magnoliopsida</taxon>
        <taxon>eudicotyledons</taxon>
        <taxon>Gunneridae</taxon>
        <taxon>Pentapetalae</taxon>
        <taxon>rosids</taxon>
        <taxon>fabids</taxon>
        <taxon>Rosales</taxon>
        <taxon>Moraceae</taxon>
        <taxon>Ficeae</taxon>
        <taxon>Ficus</taxon>
    </lineage>
</organism>